<evidence type="ECO:0000256" key="2">
    <source>
        <dbReference type="ARBA" id="ARBA00004448"/>
    </source>
</evidence>
<dbReference type="SUPFAM" id="SSF81342">
    <property type="entry name" value="Transmembrane di-heme cytochromes"/>
    <property type="match status" value="1"/>
</dbReference>
<feature type="transmembrane region" description="Helical" evidence="20">
    <location>
        <begin position="348"/>
        <end position="365"/>
    </location>
</feature>
<evidence type="ECO:0000256" key="12">
    <source>
        <dbReference type="ARBA" id="ARBA00022989"/>
    </source>
</evidence>
<dbReference type="InterPro" id="IPR048259">
    <property type="entry name" value="Cytochrome_b_N_euk/bac"/>
</dbReference>
<keyword evidence="14" id="KW-0830">Ubiquinone</keyword>
<comment type="subunit">
    <text evidence="3">The main subunits of complex b-c1 are: cytochrome b, cytochrome c1 and the Rieske protein.</text>
</comment>
<feature type="transmembrane region" description="Helical" evidence="20">
    <location>
        <begin position="78"/>
        <end position="99"/>
    </location>
</feature>
<keyword evidence="16 20" id="KW-0472">Membrane</keyword>
<dbReference type="CDD" id="cd00284">
    <property type="entry name" value="Cytochrome_b_N"/>
    <property type="match status" value="1"/>
</dbReference>
<feature type="transmembrane region" description="Helical" evidence="20">
    <location>
        <begin position="31"/>
        <end position="57"/>
    </location>
</feature>
<dbReference type="GO" id="GO:0006122">
    <property type="term" value="P:mitochondrial electron transport, ubiquinol to cytochrome c"/>
    <property type="evidence" value="ECO:0007669"/>
    <property type="project" value="TreeGrafter"/>
</dbReference>
<evidence type="ECO:0000256" key="8">
    <source>
        <dbReference type="ARBA" id="ARBA00022692"/>
    </source>
</evidence>
<evidence type="ECO:0000256" key="17">
    <source>
        <dbReference type="ARBA" id="ARBA00061233"/>
    </source>
</evidence>
<feature type="transmembrane region" description="Helical" evidence="20">
    <location>
        <begin position="320"/>
        <end position="341"/>
    </location>
</feature>
<dbReference type="InterPro" id="IPR048260">
    <property type="entry name" value="Cytochrome_b_C_euk/bac"/>
</dbReference>
<keyword evidence="12 20" id="KW-1133">Transmembrane helix</keyword>
<dbReference type="Pfam" id="PF00032">
    <property type="entry name" value="Cytochrom_B_C"/>
    <property type="match status" value="1"/>
</dbReference>
<keyword evidence="11 20" id="KW-0249">Electron transport</keyword>
<comment type="function">
    <text evidence="1 20">Component of the ubiquinol-cytochrome c reductase complex (complex III or cytochrome b-c1 complex) that is part of the mitochondrial respiratory chain. The b-c1 complex mediates electron transfer from ubiquinol to cytochrome c. Contributes to the generation of a proton gradient across the mitochondrial membrane that is then used for ATP synthesis.</text>
</comment>
<dbReference type="AlphaFoldDB" id="B3LF26"/>
<reference evidence="24" key="1">
    <citation type="journal article" date="2009" name="J. Mol. Evol.">
        <title>Comparative genomics of Drosophila mtDNA: Novel features of conservation and change across functional domains and lineages.</title>
        <authorList>
            <person name="Montooth K.L."/>
            <person name="Abt D.N."/>
            <person name="Hofmann J.W."/>
            <person name="Rand D.M."/>
        </authorList>
    </citation>
    <scope>NUCLEOTIDE SEQUENCE [LARGE SCALE GENOMIC DNA]</scope>
    <source>
        <strain evidence="24">Tucson 15287-2541.00</strain>
    </source>
</reference>
<dbReference type="InterPro" id="IPR030689">
    <property type="entry name" value="Cytochrome_b"/>
</dbReference>
<dbReference type="PROSITE" id="PS51003">
    <property type="entry name" value="CYTB_CTER"/>
    <property type="match status" value="1"/>
</dbReference>
<evidence type="ECO:0000259" key="22">
    <source>
        <dbReference type="PROSITE" id="PS51003"/>
    </source>
</evidence>
<feature type="transmembrane region" description="Helical" evidence="20">
    <location>
        <begin position="289"/>
        <end position="308"/>
    </location>
</feature>
<sequence>MNKPLRSSHPLFKIANNALVDLPAPINISSWWNFGSLLGLCLIIQILTGLFLAMHYTADVSLAFHSVNHICRDVNYGWLLRTLHANGASFFFICIYLHVGRGVYYGSYLFTPTWMIGVILLFLVMGTAFMGYVLPWGQMSFWGATVITNLLSAVPYLGIDLVQWVWGGFAVDNATLTRFFTFHFILPFIVLAMTMIHLLFLHQTGSNNPIGLNSNIDKIPFHPYFTYKDIVGFIIMTFLLISLVLISPNLLGDPDNFIPANPLVTPAHIQPEWYFLFAYAILRSIPNKLGGVIALVLSIAILAILPFYNLSKFRGIQFYPINQILFWIMVVTVILLTWIGARPVEEPYVLLGQILTLIYFLYYMINPLVNKWWDNLLN</sequence>
<evidence type="ECO:0000256" key="4">
    <source>
        <dbReference type="ARBA" id="ARBA00013531"/>
    </source>
</evidence>
<dbReference type="SMR" id="B3LF26"/>
<comment type="cofactor">
    <cofactor evidence="19">
        <name>heme</name>
        <dbReference type="ChEBI" id="CHEBI:30413"/>
    </cofactor>
    <text evidence="19">Binds 2 heme groups non-covalently.</text>
</comment>
<dbReference type="InterPro" id="IPR005797">
    <property type="entry name" value="Cyt_b/b6_N"/>
</dbReference>
<keyword evidence="10" id="KW-0999">Mitochondrion inner membrane</keyword>
<dbReference type="FunCoup" id="B3LF26">
    <property type="interactions" value="138"/>
</dbReference>
<feature type="transmembrane region" description="Helical" evidence="20">
    <location>
        <begin position="114"/>
        <end position="134"/>
    </location>
</feature>
<dbReference type="SUPFAM" id="SSF81648">
    <property type="entry name" value="a domain/subunit of cytochrome bc1 complex (Ubiquinol-cytochrome c reductase)"/>
    <property type="match status" value="1"/>
</dbReference>
<evidence type="ECO:0000256" key="13">
    <source>
        <dbReference type="ARBA" id="ARBA00023004"/>
    </source>
</evidence>
<evidence type="ECO:0000256" key="3">
    <source>
        <dbReference type="ARBA" id="ARBA00011649"/>
    </source>
</evidence>
<evidence type="ECO:0000256" key="9">
    <source>
        <dbReference type="ARBA" id="ARBA00022723"/>
    </source>
</evidence>
<dbReference type="OrthoDB" id="7995168at2759"/>
<protein>
    <recommendedName>
        <fullName evidence="4 20">Cytochrome b</fullName>
    </recommendedName>
</protein>
<evidence type="ECO:0000256" key="6">
    <source>
        <dbReference type="ARBA" id="ARBA00022617"/>
    </source>
</evidence>
<comment type="similarity">
    <text evidence="17 20">Belongs to the cytochrome b family.</text>
</comment>
<feature type="transmembrane region" description="Helical" evidence="20">
    <location>
        <begin position="179"/>
        <end position="201"/>
    </location>
</feature>
<feature type="transmembrane region" description="Helical" evidence="20">
    <location>
        <begin position="230"/>
        <end position="251"/>
    </location>
</feature>
<feature type="binding site" description="axial binding residue" evidence="19">
    <location>
        <position position="84"/>
    </location>
    <ligand>
        <name>heme b</name>
        <dbReference type="ChEBI" id="CHEBI:60344"/>
        <label>b562</label>
    </ligand>
    <ligandPart>
        <name>Fe</name>
        <dbReference type="ChEBI" id="CHEBI:18248"/>
    </ligandPart>
</feature>
<dbReference type="CDD" id="cd00290">
    <property type="entry name" value="cytochrome_b_C"/>
    <property type="match status" value="1"/>
</dbReference>
<evidence type="ECO:0000256" key="10">
    <source>
        <dbReference type="ARBA" id="ARBA00022792"/>
    </source>
</evidence>
<dbReference type="PANTHER" id="PTHR19271:SF16">
    <property type="entry name" value="CYTOCHROME B"/>
    <property type="match status" value="1"/>
</dbReference>
<dbReference type="GO" id="GO:0045275">
    <property type="term" value="C:respiratory chain complex III"/>
    <property type="evidence" value="ECO:0007669"/>
    <property type="project" value="InterPro"/>
</dbReference>
<name>B3LF26_DROGR</name>
<comment type="subcellular location">
    <subcellularLocation>
        <location evidence="2">Mitochondrion inner membrane</location>
        <topology evidence="2">Multi-pass membrane protein</topology>
    </subcellularLocation>
</comment>
<keyword evidence="7 20" id="KW-0679">Respiratory chain</keyword>
<dbReference type="PANTHER" id="PTHR19271">
    <property type="entry name" value="CYTOCHROME B"/>
    <property type="match status" value="1"/>
</dbReference>
<evidence type="ECO:0000256" key="18">
    <source>
        <dbReference type="PIRSR" id="PIRSR038885-1"/>
    </source>
</evidence>
<evidence type="ECO:0000256" key="20">
    <source>
        <dbReference type="RuleBase" id="RU362117"/>
    </source>
</evidence>
<keyword evidence="13 19" id="KW-0408">Iron</keyword>
<feature type="domain" description="Cytochrome b/b6 N-terminal region profile" evidence="21">
    <location>
        <begin position="1"/>
        <end position="210"/>
    </location>
</feature>
<proteinExistence type="inferred from homology"/>
<evidence type="ECO:0000256" key="11">
    <source>
        <dbReference type="ARBA" id="ARBA00022982"/>
    </source>
</evidence>
<evidence type="ECO:0000313" key="24">
    <source>
        <dbReference type="Proteomes" id="UP000001070"/>
    </source>
</evidence>
<organism evidence="23 24">
    <name type="scientific">Drosophila grimshawi</name>
    <name type="common">Hawaiian fruit fly</name>
    <name type="synonym">Idiomyia grimshawi</name>
    <dbReference type="NCBI Taxonomy" id="7222"/>
    <lineage>
        <taxon>Eukaryota</taxon>
        <taxon>Metazoa</taxon>
        <taxon>Ecdysozoa</taxon>
        <taxon>Arthropoda</taxon>
        <taxon>Hexapoda</taxon>
        <taxon>Insecta</taxon>
        <taxon>Pterygota</taxon>
        <taxon>Neoptera</taxon>
        <taxon>Endopterygota</taxon>
        <taxon>Diptera</taxon>
        <taxon>Brachycera</taxon>
        <taxon>Muscomorpha</taxon>
        <taxon>Ephydroidea</taxon>
        <taxon>Drosophilidae</taxon>
        <taxon>Drosophila</taxon>
        <taxon>Hawaiian Drosophila</taxon>
    </lineage>
</organism>
<feature type="domain" description="Cytochrome b/b6 C-terminal region profile" evidence="22">
    <location>
        <begin position="211"/>
        <end position="378"/>
    </location>
</feature>
<evidence type="ECO:0000256" key="1">
    <source>
        <dbReference type="ARBA" id="ARBA00002566"/>
    </source>
</evidence>
<accession>B3LF26</accession>
<feature type="transmembrane region" description="Helical" evidence="20">
    <location>
        <begin position="141"/>
        <end position="159"/>
    </location>
</feature>
<dbReference type="InParanoid" id="B3LF26"/>
<evidence type="ECO:0000256" key="5">
    <source>
        <dbReference type="ARBA" id="ARBA00022448"/>
    </source>
</evidence>
<keyword evidence="9 19" id="KW-0479">Metal-binding</keyword>
<keyword evidence="24" id="KW-1185">Reference proteome</keyword>
<evidence type="ECO:0000259" key="21">
    <source>
        <dbReference type="PROSITE" id="PS51002"/>
    </source>
</evidence>
<keyword evidence="8 20" id="KW-0812">Transmembrane</keyword>
<evidence type="ECO:0000256" key="19">
    <source>
        <dbReference type="PIRSR" id="PIRSR038885-2"/>
    </source>
</evidence>
<dbReference type="EMBL" id="BK006341">
    <property type="protein sequence ID" value="DAA06271.1"/>
    <property type="molecule type" value="Genomic_DNA"/>
</dbReference>
<dbReference type="Proteomes" id="UP000001070">
    <property type="component" value="Mitochondrion"/>
</dbReference>
<dbReference type="InterPro" id="IPR027387">
    <property type="entry name" value="Cytb/b6-like_sf"/>
</dbReference>
<dbReference type="InterPro" id="IPR005798">
    <property type="entry name" value="Cyt_b/b6_C"/>
</dbReference>
<dbReference type="GO" id="GO:0005743">
    <property type="term" value="C:mitochondrial inner membrane"/>
    <property type="evidence" value="ECO:0007669"/>
    <property type="project" value="UniProtKB-SubCell"/>
</dbReference>
<evidence type="ECO:0000256" key="7">
    <source>
        <dbReference type="ARBA" id="ARBA00022660"/>
    </source>
</evidence>
<evidence type="ECO:0000256" key="14">
    <source>
        <dbReference type="ARBA" id="ARBA00023075"/>
    </source>
</evidence>
<feature type="binding site" evidence="18">
    <location>
        <position position="202"/>
    </location>
    <ligand>
        <name>a ubiquinone</name>
        <dbReference type="ChEBI" id="CHEBI:16389"/>
    </ligand>
</feature>
<evidence type="ECO:0000256" key="16">
    <source>
        <dbReference type="ARBA" id="ARBA00023136"/>
    </source>
</evidence>
<dbReference type="GO" id="GO:0007283">
    <property type="term" value="P:spermatogenesis"/>
    <property type="evidence" value="ECO:0007669"/>
    <property type="project" value="EnsemblMetazoa"/>
</dbReference>
<feature type="binding site" description="axial binding residue" evidence="19">
    <location>
        <position position="197"/>
    </location>
    <ligand>
        <name>heme b</name>
        <dbReference type="ChEBI" id="CHEBI:60344"/>
        <label>b566</label>
    </ligand>
    <ligandPart>
        <name>Fe</name>
        <dbReference type="ChEBI" id="CHEBI:18248"/>
    </ligandPart>
</feature>
<keyword evidence="15 20" id="KW-0496">Mitochondrion</keyword>
<dbReference type="STRING" id="7222.B3LF26"/>
<comment type="cofactor">
    <cofactor evidence="20">
        <name>heme b</name>
        <dbReference type="ChEBI" id="CHEBI:60344"/>
    </cofactor>
    <text evidence="20">Binds 2 heme groups non-covalently.</text>
</comment>
<keyword evidence="6 19" id="KW-0349">Heme</keyword>
<feature type="binding site" description="axial binding residue" evidence="19">
    <location>
        <position position="98"/>
    </location>
    <ligand>
        <name>heme b</name>
        <dbReference type="ChEBI" id="CHEBI:60344"/>
        <label>b566</label>
    </ligand>
    <ligandPart>
        <name>Fe</name>
        <dbReference type="ChEBI" id="CHEBI:18248"/>
    </ligandPart>
</feature>
<dbReference type="InterPro" id="IPR016174">
    <property type="entry name" value="Di-haem_cyt_TM"/>
</dbReference>
<feature type="binding site" description="axial binding residue" evidence="19">
    <location>
        <position position="183"/>
    </location>
    <ligand>
        <name>heme b</name>
        <dbReference type="ChEBI" id="CHEBI:60344"/>
        <label>b562</label>
    </ligand>
    <ligandPart>
        <name>Fe</name>
        <dbReference type="ChEBI" id="CHEBI:18248"/>
    </ligandPart>
</feature>
<dbReference type="PROSITE" id="PS51002">
    <property type="entry name" value="CYTB_NTER"/>
    <property type="match status" value="1"/>
</dbReference>
<evidence type="ECO:0000256" key="15">
    <source>
        <dbReference type="ARBA" id="ARBA00023128"/>
    </source>
</evidence>
<dbReference type="FunFam" id="1.20.810.10:FF:000002">
    <property type="entry name" value="Cytochrome b"/>
    <property type="match status" value="1"/>
</dbReference>
<dbReference type="Pfam" id="PF00033">
    <property type="entry name" value="Cytochrome_B"/>
    <property type="match status" value="1"/>
</dbReference>
<keyword evidence="5 20" id="KW-0813">Transport</keyword>
<dbReference type="GO" id="GO:0008121">
    <property type="term" value="F:quinol-cytochrome-c reductase activity"/>
    <property type="evidence" value="ECO:0007669"/>
    <property type="project" value="InterPro"/>
</dbReference>
<dbReference type="InterPro" id="IPR036150">
    <property type="entry name" value="Cyt_b/b6_C_sf"/>
</dbReference>
<geneLocation type="mitochondrion" evidence="23"/>
<dbReference type="Gene3D" id="1.20.810.10">
    <property type="entry name" value="Cytochrome Bc1 Complex, Chain C"/>
    <property type="match status" value="1"/>
</dbReference>
<dbReference type="PIRSF" id="PIRSF038885">
    <property type="entry name" value="COB"/>
    <property type="match status" value="1"/>
</dbReference>
<evidence type="ECO:0000313" key="23">
    <source>
        <dbReference type="EMBL" id="DAA06271.1"/>
    </source>
</evidence>
<dbReference type="GO" id="GO:0046872">
    <property type="term" value="F:metal ion binding"/>
    <property type="evidence" value="ECO:0007669"/>
    <property type="project" value="UniProtKB-UniRule"/>
</dbReference>
<dbReference type="GO" id="GO:0016491">
    <property type="term" value="F:oxidoreductase activity"/>
    <property type="evidence" value="ECO:0007669"/>
    <property type="project" value="UniProtKB-UniRule"/>
</dbReference>